<keyword evidence="4" id="KW-1185">Reference proteome</keyword>
<dbReference type="Proteomes" id="UP000516160">
    <property type="component" value="Chromosome"/>
</dbReference>
<dbReference type="SUPFAM" id="SSF52317">
    <property type="entry name" value="Class I glutamine amidotransferase-like"/>
    <property type="match status" value="1"/>
</dbReference>
<dbReference type="InterPro" id="IPR029062">
    <property type="entry name" value="Class_I_gatase-like"/>
</dbReference>
<evidence type="ECO:0000256" key="2">
    <source>
        <dbReference type="SAM" id="SignalP"/>
    </source>
</evidence>
<evidence type="ECO:0000313" key="4">
    <source>
        <dbReference type="Proteomes" id="UP000516160"/>
    </source>
</evidence>
<feature type="signal peptide" evidence="2">
    <location>
        <begin position="1"/>
        <end position="24"/>
    </location>
</feature>
<proteinExistence type="predicted"/>
<dbReference type="RefSeq" id="WP_213166512.1">
    <property type="nucleotide sequence ID" value="NZ_CP058559.1"/>
</dbReference>
<dbReference type="AlphaFoldDB" id="A0A7G9WBQ6"/>
<keyword evidence="1" id="KW-0472">Membrane</keyword>
<dbReference type="KEGG" id="acae:HYG86_15750"/>
<evidence type="ECO:0000256" key="1">
    <source>
        <dbReference type="SAM" id="Phobius"/>
    </source>
</evidence>
<keyword evidence="1" id="KW-1133">Transmembrane helix</keyword>
<feature type="transmembrane region" description="Helical" evidence="1">
    <location>
        <begin position="334"/>
        <end position="355"/>
    </location>
</feature>
<feature type="transmembrane region" description="Helical" evidence="1">
    <location>
        <begin position="367"/>
        <end position="387"/>
    </location>
</feature>
<protein>
    <submittedName>
        <fullName evidence="3">Uncharacterized protein</fullName>
    </submittedName>
</protein>
<reference evidence="3 4" key="1">
    <citation type="submission" date="2020-07" db="EMBL/GenBank/DDBJ databases">
        <title>Alkalicella. sp. LB2 genome.</title>
        <authorList>
            <person name="Postec A."/>
            <person name="Quemeneur M."/>
        </authorList>
    </citation>
    <scope>NUCLEOTIDE SEQUENCE [LARGE SCALE GENOMIC DNA]</scope>
    <source>
        <strain evidence="3 4">LB2</strain>
    </source>
</reference>
<keyword evidence="2" id="KW-0732">Signal</keyword>
<evidence type="ECO:0000313" key="3">
    <source>
        <dbReference type="EMBL" id="QNO16118.1"/>
    </source>
</evidence>
<keyword evidence="1" id="KW-0812">Transmembrane</keyword>
<dbReference type="EMBL" id="CP058559">
    <property type="protein sequence ID" value="QNO16118.1"/>
    <property type="molecule type" value="Genomic_DNA"/>
</dbReference>
<gene>
    <name evidence="3" type="ORF">HYG86_15750</name>
</gene>
<feature type="chain" id="PRO_5028918925" evidence="2">
    <location>
        <begin position="25"/>
        <end position="735"/>
    </location>
</feature>
<sequence length="735" mass="82725">MKKAIALILLTIITLTLSPSMASADEKIKATYTSNFGQGIQRENWNRVEVEIENQGDQDFTGQVEVDAGGKYIQEIFIERGKKITVEFYIPPMGVENINQVDVYVKNKNNKAVSSHRFSVSYYRGSGTSHYIGVVSKNPDRFKRIQNFIDLETVPMKEEHFNNHLFMENLGTIIIDELDNLTLSAQQKENLELWLKRGGNLVIGGGRTTVENTSIINPDIMPYRVSNNLEKELNIPFFEGKSNVLFTSGEVLGDIALGTEELPLIITKDTNQGRVVFSTINFADSFFDNVNDFEKYLEAIILSNPPRYQGTEYRVGEANRLLTLMSVDLGGLNFLSPGFLFFGLIAYILLVGPFNFAMLKKYNKMDYGWITIPALSVVFTIILFLVGSTGRSKDMANTQLNVIEYFNNGTAYVESYNNFFMPNGRTKKMQANFLSVAPTTNGLTLINNTTLETSQARIWSNQRAVISTTKNMSGPIVKLELLEKETAASITNNYDYEIFDGYLVVGDRWYRVGEISPGETKKLSLKANSVHVDYQSLFQRLGVTSHMYSQVIESMALSSGNYTFIAFDDKYTPIEFQGSPITKLMNFSIVHQNNMEIDIKETTAVSNISAVVSKVDFQHYDNWRTHQYYISGAGEMEMVFELPKGVDYQGFTGRVNINGFRAYGNVEYQVLNQETSQWEKHQVGGMGGSFDLPKLENYVRNNILSIKLVISDENSNVDLELSGIKFSVIGGATND</sequence>
<organism evidence="3 4">
    <name type="scientific">Alkalicella caledoniensis</name>
    <dbReference type="NCBI Taxonomy" id="2731377"/>
    <lineage>
        <taxon>Bacteria</taxon>
        <taxon>Bacillati</taxon>
        <taxon>Bacillota</taxon>
        <taxon>Clostridia</taxon>
        <taxon>Eubacteriales</taxon>
        <taxon>Proteinivoracaceae</taxon>
        <taxon>Alkalicella</taxon>
    </lineage>
</organism>
<name>A0A7G9WBQ6_ALKCA</name>
<accession>A0A7G9WBQ6</accession>